<dbReference type="InterPro" id="IPR000757">
    <property type="entry name" value="Beta-glucanase-like"/>
</dbReference>
<dbReference type="InterPro" id="IPR016287">
    <property type="entry name" value="Beta_agarase"/>
</dbReference>
<reference evidence="6" key="1">
    <citation type="journal article" date="2014" name="Int. J. Syst. Evol. Microbiol.">
        <title>Complete genome sequence of Corynebacterium casei LMG S-19264T (=DSM 44701T), isolated from a smear-ripened cheese.</title>
        <authorList>
            <consortium name="US DOE Joint Genome Institute (JGI-PGF)"/>
            <person name="Walter F."/>
            <person name="Albersmeier A."/>
            <person name="Kalinowski J."/>
            <person name="Ruckert C."/>
        </authorList>
    </citation>
    <scope>NUCLEOTIDE SEQUENCE</scope>
    <source>
        <strain evidence="6">KCTC 32337</strain>
    </source>
</reference>
<feature type="domain" description="GH16" evidence="5">
    <location>
        <begin position="47"/>
        <end position="313"/>
    </location>
</feature>
<dbReference type="RefSeq" id="WP_191866808.1">
    <property type="nucleotide sequence ID" value="NZ_BMZC01000011.1"/>
</dbReference>
<evidence type="ECO:0000256" key="4">
    <source>
        <dbReference type="ARBA" id="ARBA00023295"/>
    </source>
</evidence>
<reference evidence="6" key="2">
    <citation type="submission" date="2020-09" db="EMBL/GenBank/DDBJ databases">
        <authorList>
            <person name="Sun Q."/>
            <person name="Kim S."/>
        </authorList>
    </citation>
    <scope>NUCLEOTIDE SEQUENCE</scope>
    <source>
        <strain evidence="6">KCTC 32337</strain>
    </source>
</reference>
<dbReference type="CDD" id="cd02178">
    <property type="entry name" value="GH16_beta_agarase"/>
    <property type="match status" value="1"/>
</dbReference>
<comment type="similarity">
    <text evidence="1">Belongs to the glycosyl hydrolase 16 family.</text>
</comment>
<evidence type="ECO:0000256" key="1">
    <source>
        <dbReference type="ARBA" id="ARBA00006865"/>
    </source>
</evidence>
<sequence>MIANNKGPVLTALAAALCLAGCQQSNNDMSTVAAPSSVPSYLPQAPEGFEWVPIQSMSDEFNTHQLDSTKWRDHITTWQGRPPAEFLKENVKVANGNLELKTSTHPKPNDTYSMAGSAVSGKMPTTFGYFEARIKASKTKMSTTFWLHSDQADAREKGCGQYHSTELDILETIGGWPEDNWANVMRSNTHYKPSEMVDGKCQGAPYISKGTKYDSKAKLSEDFNTYSMWWVTPNQMHFYFNGKLTGTVDLAHERDHLPFDSEMSLRMVVETYNWQPKWIPEGHAPYPSESELDDPEINTAYYDHVRSYQLQSSADNLLRDAGFESSMRAKSWQLVGEQANFTDAPNMSYTQAWGVKLGAQSHVQQRVTLTEDAEYQISVYAKNTNKVDATKGTLNVLDEQGEILESVSISADTFSSYTLRFSGQKGQKITLRMSGAEQGSTKVDGAEVNSTVFDNIAMRIVTNN</sequence>
<dbReference type="SUPFAM" id="SSF49899">
    <property type="entry name" value="Concanavalin A-like lectins/glucanases"/>
    <property type="match status" value="1"/>
</dbReference>
<keyword evidence="3" id="KW-0378">Hydrolase</keyword>
<protein>
    <recommendedName>
        <fullName evidence="5">GH16 domain-containing protein</fullName>
    </recommendedName>
</protein>
<evidence type="ECO:0000313" key="6">
    <source>
        <dbReference type="EMBL" id="GGZ74332.1"/>
    </source>
</evidence>
<evidence type="ECO:0000313" key="7">
    <source>
        <dbReference type="Proteomes" id="UP000622604"/>
    </source>
</evidence>
<dbReference type="Pfam" id="PF00722">
    <property type="entry name" value="Glyco_hydro_16"/>
    <property type="match status" value="1"/>
</dbReference>
<gene>
    <name evidence="6" type="ORF">GCM10011274_35870</name>
</gene>
<dbReference type="AlphaFoldDB" id="A0A8H9M5S6"/>
<dbReference type="Proteomes" id="UP000622604">
    <property type="component" value="Unassembled WGS sequence"/>
</dbReference>
<organism evidence="6 7">
    <name type="scientific">Paraglaciecola chathamensis</name>
    <dbReference type="NCBI Taxonomy" id="368405"/>
    <lineage>
        <taxon>Bacteria</taxon>
        <taxon>Pseudomonadati</taxon>
        <taxon>Pseudomonadota</taxon>
        <taxon>Gammaproteobacteria</taxon>
        <taxon>Alteromonadales</taxon>
        <taxon>Alteromonadaceae</taxon>
        <taxon>Paraglaciecola</taxon>
    </lineage>
</organism>
<dbReference type="InterPro" id="IPR013320">
    <property type="entry name" value="ConA-like_dom_sf"/>
</dbReference>
<dbReference type="Gene3D" id="2.60.120.200">
    <property type="match status" value="1"/>
</dbReference>
<keyword evidence="2" id="KW-0732">Signal</keyword>
<evidence type="ECO:0000259" key="5">
    <source>
        <dbReference type="PROSITE" id="PS51762"/>
    </source>
</evidence>
<dbReference type="GO" id="GO:0005975">
    <property type="term" value="P:carbohydrate metabolic process"/>
    <property type="evidence" value="ECO:0007669"/>
    <property type="project" value="InterPro"/>
</dbReference>
<accession>A0A8H9M5S6</accession>
<dbReference type="GO" id="GO:0033916">
    <property type="term" value="F:beta-agarase activity"/>
    <property type="evidence" value="ECO:0007669"/>
    <property type="project" value="InterPro"/>
</dbReference>
<evidence type="ECO:0000256" key="2">
    <source>
        <dbReference type="ARBA" id="ARBA00022729"/>
    </source>
</evidence>
<proteinExistence type="inferred from homology"/>
<dbReference type="Gene3D" id="2.60.120.260">
    <property type="entry name" value="Galactose-binding domain-like"/>
    <property type="match status" value="1"/>
</dbReference>
<evidence type="ECO:0000256" key="3">
    <source>
        <dbReference type="ARBA" id="ARBA00022801"/>
    </source>
</evidence>
<keyword evidence="4" id="KW-0326">Glycosidase</keyword>
<dbReference type="EMBL" id="BMZC01000011">
    <property type="protein sequence ID" value="GGZ74332.1"/>
    <property type="molecule type" value="Genomic_DNA"/>
</dbReference>
<dbReference type="PROSITE" id="PS51762">
    <property type="entry name" value="GH16_2"/>
    <property type="match status" value="1"/>
</dbReference>
<name>A0A8H9M5S6_9ALTE</name>
<comment type="caution">
    <text evidence="6">The sequence shown here is derived from an EMBL/GenBank/DDBJ whole genome shotgun (WGS) entry which is preliminary data.</text>
</comment>